<dbReference type="HOGENOM" id="CLU_603238_0_0_1"/>
<feature type="transmembrane region" description="Helical" evidence="1">
    <location>
        <begin position="379"/>
        <end position="399"/>
    </location>
</feature>
<reference evidence="3" key="3">
    <citation type="submission" date="2015-04" db="UniProtKB">
        <authorList>
            <consortium name="EnsemblPlants"/>
        </authorList>
    </citation>
    <scope>IDENTIFICATION</scope>
    <source>
        <strain evidence="3">cv. Jemalong A17</strain>
    </source>
</reference>
<keyword evidence="4" id="KW-1185">Reference proteome</keyword>
<keyword evidence="1" id="KW-1133">Transmembrane helix</keyword>
<reference evidence="2 4" key="2">
    <citation type="journal article" date="2014" name="BMC Genomics">
        <title>An improved genome release (version Mt4.0) for the model legume Medicago truncatula.</title>
        <authorList>
            <person name="Tang H."/>
            <person name="Krishnakumar V."/>
            <person name="Bidwell S."/>
            <person name="Rosen B."/>
            <person name="Chan A."/>
            <person name="Zhou S."/>
            <person name="Gentzbittel L."/>
            <person name="Childs K.L."/>
            <person name="Yandell M."/>
            <person name="Gundlach H."/>
            <person name="Mayer K.F."/>
            <person name="Schwartz D.C."/>
            <person name="Town C.D."/>
        </authorList>
    </citation>
    <scope>GENOME REANNOTATION</scope>
    <source>
        <strain evidence="2">A17</strain>
        <strain evidence="3 4">cv. Jemalong A17</strain>
    </source>
</reference>
<name>A0A072VJW1_MEDTR</name>
<keyword evidence="1" id="KW-0472">Membrane</keyword>
<feature type="transmembrane region" description="Helical" evidence="1">
    <location>
        <begin position="140"/>
        <end position="157"/>
    </location>
</feature>
<feature type="transmembrane region" description="Helical" evidence="1">
    <location>
        <begin position="348"/>
        <end position="364"/>
    </location>
</feature>
<organism evidence="2 4">
    <name type="scientific">Medicago truncatula</name>
    <name type="common">Barrel medic</name>
    <name type="synonym">Medicago tribuloides</name>
    <dbReference type="NCBI Taxonomy" id="3880"/>
    <lineage>
        <taxon>Eukaryota</taxon>
        <taxon>Viridiplantae</taxon>
        <taxon>Streptophyta</taxon>
        <taxon>Embryophyta</taxon>
        <taxon>Tracheophyta</taxon>
        <taxon>Spermatophyta</taxon>
        <taxon>Magnoliopsida</taxon>
        <taxon>eudicotyledons</taxon>
        <taxon>Gunneridae</taxon>
        <taxon>Pentapetalae</taxon>
        <taxon>rosids</taxon>
        <taxon>fabids</taxon>
        <taxon>Fabales</taxon>
        <taxon>Fabaceae</taxon>
        <taxon>Papilionoideae</taxon>
        <taxon>50 kb inversion clade</taxon>
        <taxon>NPAAA clade</taxon>
        <taxon>Hologalegina</taxon>
        <taxon>IRL clade</taxon>
        <taxon>Trifolieae</taxon>
        <taxon>Medicago</taxon>
    </lineage>
</organism>
<dbReference type="EnsemblPlants" id="KEH38405">
    <property type="protein sequence ID" value="KEH38405"/>
    <property type="gene ID" value="MTR_2g070470"/>
</dbReference>
<evidence type="ECO:0000313" key="4">
    <source>
        <dbReference type="Proteomes" id="UP000002051"/>
    </source>
</evidence>
<protein>
    <submittedName>
        <fullName evidence="2">Transmembrane protein, putative</fullName>
    </submittedName>
</protein>
<dbReference type="STRING" id="3880.A0A072VJW1"/>
<accession>A0A072VJW1</accession>
<evidence type="ECO:0000313" key="3">
    <source>
        <dbReference type="EnsemblPlants" id="KEH38405"/>
    </source>
</evidence>
<evidence type="ECO:0000256" key="1">
    <source>
        <dbReference type="SAM" id="Phobius"/>
    </source>
</evidence>
<evidence type="ECO:0000313" key="2">
    <source>
        <dbReference type="EMBL" id="KEH38405.1"/>
    </source>
</evidence>
<dbReference type="AlphaFoldDB" id="A0A072VJW1"/>
<dbReference type="PANTHER" id="PTHR33116:SF78">
    <property type="entry name" value="OS12G0587133 PROTEIN"/>
    <property type="match status" value="1"/>
</dbReference>
<gene>
    <name evidence="2" type="ordered locus">MTR_2g070470</name>
</gene>
<dbReference type="PANTHER" id="PTHR33116">
    <property type="entry name" value="REVERSE TRANSCRIPTASE ZINC-BINDING DOMAIN-CONTAINING PROTEIN-RELATED-RELATED"/>
    <property type="match status" value="1"/>
</dbReference>
<feature type="transmembrane region" description="Helical" evidence="1">
    <location>
        <begin position="406"/>
        <end position="428"/>
    </location>
</feature>
<dbReference type="Proteomes" id="UP000002051">
    <property type="component" value="Chromosome 2"/>
</dbReference>
<sequence>MTNLWSLKTILRCFELASGLKVNFSKSYVMGVNVGDEFLGLAERFLYCRVGCVPFTYLGLPVGANPRMPLKVWKKIVRIQMDFLLGGVKQSRSIPWVSWAVVCKPKREGSLGVRDLRQGMEASGVIFSQPAMGPVTPPPILEGGLRGGIVFLFWVVIRRRPRISCLMGWRGWLEMGSQLSFGMIRGVGRLPFVLGFVGYIISPSRRPLFVWEMELLADLLGIATRLSRDDVWSWNLSPDGRYYVKSAYSHLIKVVSAAGTPVGVALQVFSAVWKSWAPSKVIVFSWQLLLDRIPSRSNLIRCGVQLSIDGRGVVSGVSLAGLGVCDATGASPAVSCLYGVGRGRRVRLGLLLVWHVVIWTIWASRNDLIFAGGALRDELVGFAVAVVPAAACGVGWGCIFTSFPMWLLGFSCCSFFLAGVAGLTVVVGSQLFGAPFWGLLGVPLAPSVGLDVFV</sequence>
<keyword evidence="1 2" id="KW-0812">Transmembrane</keyword>
<proteinExistence type="predicted"/>
<reference evidence="2 4" key="1">
    <citation type="journal article" date="2011" name="Nature">
        <title>The Medicago genome provides insight into the evolution of rhizobial symbioses.</title>
        <authorList>
            <person name="Young N.D."/>
            <person name="Debelle F."/>
            <person name="Oldroyd G.E."/>
            <person name="Geurts R."/>
            <person name="Cannon S.B."/>
            <person name="Udvardi M.K."/>
            <person name="Benedito V.A."/>
            <person name="Mayer K.F."/>
            <person name="Gouzy J."/>
            <person name="Schoof H."/>
            <person name="Van de Peer Y."/>
            <person name="Proost S."/>
            <person name="Cook D.R."/>
            <person name="Meyers B.C."/>
            <person name="Spannagl M."/>
            <person name="Cheung F."/>
            <person name="De Mita S."/>
            <person name="Krishnakumar V."/>
            <person name="Gundlach H."/>
            <person name="Zhou S."/>
            <person name="Mudge J."/>
            <person name="Bharti A.K."/>
            <person name="Murray J.D."/>
            <person name="Naoumkina M.A."/>
            <person name="Rosen B."/>
            <person name="Silverstein K.A."/>
            <person name="Tang H."/>
            <person name="Rombauts S."/>
            <person name="Zhao P.X."/>
            <person name="Zhou P."/>
            <person name="Barbe V."/>
            <person name="Bardou P."/>
            <person name="Bechner M."/>
            <person name="Bellec A."/>
            <person name="Berger A."/>
            <person name="Berges H."/>
            <person name="Bidwell S."/>
            <person name="Bisseling T."/>
            <person name="Choisne N."/>
            <person name="Couloux A."/>
            <person name="Denny R."/>
            <person name="Deshpande S."/>
            <person name="Dai X."/>
            <person name="Doyle J.J."/>
            <person name="Dudez A.M."/>
            <person name="Farmer A.D."/>
            <person name="Fouteau S."/>
            <person name="Franken C."/>
            <person name="Gibelin C."/>
            <person name="Gish J."/>
            <person name="Goldstein S."/>
            <person name="Gonzalez A.J."/>
            <person name="Green P.J."/>
            <person name="Hallab A."/>
            <person name="Hartog M."/>
            <person name="Hua A."/>
            <person name="Humphray S.J."/>
            <person name="Jeong D.H."/>
            <person name="Jing Y."/>
            <person name="Jocker A."/>
            <person name="Kenton S.M."/>
            <person name="Kim D.J."/>
            <person name="Klee K."/>
            <person name="Lai H."/>
            <person name="Lang C."/>
            <person name="Lin S."/>
            <person name="Macmil S.L."/>
            <person name="Magdelenat G."/>
            <person name="Matthews L."/>
            <person name="McCorrison J."/>
            <person name="Monaghan E.L."/>
            <person name="Mun J.H."/>
            <person name="Najar F.Z."/>
            <person name="Nicholson C."/>
            <person name="Noirot C."/>
            <person name="O'Bleness M."/>
            <person name="Paule C.R."/>
            <person name="Poulain J."/>
            <person name="Prion F."/>
            <person name="Qin B."/>
            <person name="Qu C."/>
            <person name="Retzel E.F."/>
            <person name="Riddle C."/>
            <person name="Sallet E."/>
            <person name="Samain S."/>
            <person name="Samson N."/>
            <person name="Sanders I."/>
            <person name="Saurat O."/>
            <person name="Scarpelli C."/>
            <person name="Schiex T."/>
            <person name="Segurens B."/>
            <person name="Severin A.J."/>
            <person name="Sherrier D.J."/>
            <person name="Shi R."/>
            <person name="Sims S."/>
            <person name="Singer S.R."/>
            <person name="Sinharoy S."/>
            <person name="Sterck L."/>
            <person name="Viollet A."/>
            <person name="Wang B.B."/>
            <person name="Wang K."/>
            <person name="Wang M."/>
            <person name="Wang X."/>
            <person name="Warfsmann J."/>
            <person name="Weissenbach J."/>
            <person name="White D.D."/>
            <person name="White J.D."/>
            <person name="Wiley G.B."/>
            <person name="Wincker P."/>
            <person name="Xing Y."/>
            <person name="Yang L."/>
            <person name="Yao Z."/>
            <person name="Ying F."/>
            <person name="Zhai J."/>
            <person name="Zhou L."/>
            <person name="Zuber A."/>
            <person name="Denarie J."/>
            <person name="Dixon R.A."/>
            <person name="May G.D."/>
            <person name="Schwartz D.C."/>
            <person name="Rogers J."/>
            <person name="Quetier F."/>
            <person name="Town C.D."/>
            <person name="Roe B.A."/>
        </authorList>
    </citation>
    <scope>NUCLEOTIDE SEQUENCE [LARGE SCALE GENOMIC DNA]</scope>
    <source>
        <strain evidence="2">A17</strain>
        <strain evidence="3 4">cv. Jemalong A17</strain>
    </source>
</reference>
<dbReference type="EMBL" id="CM001218">
    <property type="protein sequence ID" value="KEH38405.1"/>
    <property type="molecule type" value="Genomic_DNA"/>
</dbReference>